<feature type="region of interest" description="Disordered" evidence="1">
    <location>
        <begin position="20"/>
        <end position="40"/>
    </location>
</feature>
<evidence type="ECO:0000313" key="3">
    <source>
        <dbReference type="Proteomes" id="UP001610334"/>
    </source>
</evidence>
<dbReference type="Proteomes" id="UP001610334">
    <property type="component" value="Unassembled WGS sequence"/>
</dbReference>
<name>A0ABR4HKE7_9EURO</name>
<protein>
    <submittedName>
        <fullName evidence="2">Uncharacterized protein</fullName>
    </submittedName>
</protein>
<keyword evidence="3" id="KW-1185">Reference proteome</keyword>
<sequence>MVLNHFAAPILTPMEATQALPPGVSAKKPSENEPADPNVADPRFNINRPCIYERRLPGNAYITAHIQRLQHGYYSTPAVSDMDFNHVDFLGISFVFHSPDTSNHRFKAATIRVSLHCPPTRYSSHRDKSNRSSRSKSRCRPSHPHFLMHAPHLLYGSISPETMQWNYSLSGTLGIAQLPLIAALTPSTGLNAQFRRFEMMRIQGSARTIDDEAGGTRPAAQIVWTLEENSLQRSGLPREFAFAMLIAKPGPGDRVLLDLEIEPVVQSWFGVYPAWWLTLWKRYRPVPRRRSRVSGGSGVDFRSSVGQRFEPVTSRRGFNFATLIGTFDEFVTLAGRRVLLNVGV</sequence>
<dbReference type="EMBL" id="JBFXLT010000025">
    <property type="protein sequence ID" value="KAL2815950.1"/>
    <property type="molecule type" value="Genomic_DNA"/>
</dbReference>
<comment type="caution">
    <text evidence="2">The sequence shown here is derived from an EMBL/GenBank/DDBJ whole genome shotgun (WGS) entry which is preliminary data.</text>
</comment>
<evidence type="ECO:0000256" key="1">
    <source>
        <dbReference type="SAM" id="MobiDB-lite"/>
    </source>
</evidence>
<evidence type="ECO:0000313" key="2">
    <source>
        <dbReference type="EMBL" id="KAL2815950.1"/>
    </source>
</evidence>
<reference evidence="2 3" key="1">
    <citation type="submission" date="2024-07" db="EMBL/GenBank/DDBJ databases">
        <title>Section-level genome sequencing and comparative genomics of Aspergillus sections Usti and Cavernicolus.</title>
        <authorList>
            <consortium name="Lawrence Berkeley National Laboratory"/>
            <person name="Nybo J.L."/>
            <person name="Vesth T.C."/>
            <person name="Theobald S."/>
            <person name="Frisvad J.C."/>
            <person name="Larsen T.O."/>
            <person name="Kjaerboelling I."/>
            <person name="Rothschild-Mancinelli K."/>
            <person name="Lyhne E.K."/>
            <person name="Kogle M.E."/>
            <person name="Barry K."/>
            <person name="Clum A."/>
            <person name="Na H."/>
            <person name="Ledsgaard L."/>
            <person name="Lin J."/>
            <person name="Lipzen A."/>
            <person name="Kuo A."/>
            <person name="Riley R."/>
            <person name="Mondo S."/>
            <person name="Labutti K."/>
            <person name="Haridas S."/>
            <person name="Pangalinan J."/>
            <person name="Salamov A.A."/>
            <person name="Simmons B.A."/>
            <person name="Magnuson J.K."/>
            <person name="Chen J."/>
            <person name="Drula E."/>
            <person name="Henrissat B."/>
            <person name="Wiebenga A."/>
            <person name="Lubbers R.J."/>
            <person name="Gomes A.C."/>
            <person name="Makela M.R."/>
            <person name="Stajich J."/>
            <person name="Grigoriev I.V."/>
            <person name="Mortensen U.H."/>
            <person name="De Vries R.P."/>
            <person name="Baker S.E."/>
            <person name="Andersen M.R."/>
        </authorList>
    </citation>
    <scope>NUCLEOTIDE SEQUENCE [LARGE SCALE GENOMIC DNA]</scope>
    <source>
        <strain evidence="2 3">CBS 588.65</strain>
    </source>
</reference>
<feature type="compositionally biased region" description="Basic residues" evidence="1">
    <location>
        <begin position="131"/>
        <end position="143"/>
    </location>
</feature>
<accession>A0ABR4HKE7</accession>
<feature type="region of interest" description="Disordered" evidence="1">
    <location>
        <begin position="119"/>
        <end position="143"/>
    </location>
</feature>
<organism evidence="2 3">
    <name type="scientific">Aspergillus granulosus</name>
    <dbReference type="NCBI Taxonomy" id="176169"/>
    <lineage>
        <taxon>Eukaryota</taxon>
        <taxon>Fungi</taxon>
        <taxon>Dikarya</taxon>
        <taxon>Ascomycota</taxon>
        <taxon>Pezizomycotina</taxon>
        <taxon>Eurotiomycetes</taxon>
        <taxon>Eurotiomycetidae</taxon>
        <taxon>Eurotiales</taxon>
        <taxon>Aspergillaceae</taxon>
        <taxon>Aspergillus</taxon>
        <taxon>Aspergillus subgen. Nidulantes</taxon>
    </lineage>
</organism>
<proteinExistence type="predicted"/>
<gene>
    <name evidence="2" type="ORF">BJX63DRAFT_388924</name>
</gene>